<feature type="chain" id="PRO_5041382395" evidence="1">
    <location>
        <begin position="24"/>
        <end position="85"/>
    </location>
</feature>
<organism evidence="2 3">
    <name type="scientific">Xanthomonas euroxanthea</name>
    <dbReference type="NCBI Taxonomy" id="2259622"/>
    <lineage>
        <taxon>Bacteria</taxon>
        <taxon>Pseudomonadati</taxon>
        <taxon>Pseudomonadota</taxon>
        <taxon>Gammaproteobacteria</taxon>
        <taxon>Lysobacterales</taxon>
        <taxon>Lysobacteraceae</taxon>
        <taxon>Xanthomonas</taxon>
    </lineage>
</organism>
<sequence length="85" mass="9511">MRKTWLHFGGVAVIVLAATPSVAQKQQHNPDYDYTPGSNYGPIQWPLRRQHFLAGHYVGRLQVAVDRLDCPTAIADLRLEAIKGD</sequence>
<protein>
    <submittedName>
        <fullName evidence="2">Uncharacterized protein</fullName>
    </submittedName>
</protein>
<evidence type="ECO:0000256" key="1">
    <source>
        <dbReference type="SAM" id="SignalP"/>
    </source>
</evidence>
<keyword evidence="1" id="KW-0732">Signal</keyword>
<evidence type="ECO:0000313" key="3">
    <source>
        <dbReference type="Proteomes" id="UP000254168"/>
    </source>
</evidence>
<feature type="signal peptide" evidence="1">
    <location>
        <begin position="1"/>
        <end position="23"/>
    </location>
</feature>
<keyword evidence="3" id="KW-1185">Reference proteome</keyword>
<proteinExistence type="predicted"/>
<accession>A0AA46HBC1</accession>
<reference evidence="2 3" key="1">
    <citation type="submission" date="2018-06" db="EMBL/GenBank/DDBJ databases">
        <authorList>
            <person name="Pothier F. J."/>
        </authorList>
    </citation>
    <scope>NUCLEOTIDE SEQUENCE [LARGE SCALE GENOMIC DNA]</scope>
    <source>
        <strain evidence="2 3">CPBF 424</strain>
    </source>
</reference>
<comment type="caution">
    <text evidence="2">The sequence shown here is derived from an EMBL/GenBank/DDBJ whole genome shotgun (WGS) entry which is preliminary data.</text>
</comment>
<gene>
    <name evidence="2" type="ORF">CPBF424_29920</name>
</gene>
<dbReference type="AlphaFoldDB" id="A0AA46HBC1"/>
<evidence type="ECO:0000313" key="2">
    <source>
        <dbReference type="EMBL" id="SUZ29155.1"/>
    </source>
</evidence>
<dbReference type="EMBL" id="UIHB01000005">
    <property type="protein sequence ID" value="SUZ29155.1"/>
    <property type="molecule type" value="Genomic_DNA"/>
</dbReference>
<dbReference type="Proteomes" id="UP000254168">
    <property type="component" value="Unassembled WGS sequence"/>
</dbReference>
<name>A0AA46HBC1_9XANT</name>